<dbReference type="Pfam" id="PF07690">
    <property type="entry name" value="MFS_1"/>
    <property type="match status" value="1"/>
</dbReference>
<dbReference type="Gene3D" id="1.20.1250.20">
    <property type="entry name" value="MFS general substrate transporter like domains"/>
    <property type="match status" value="1"/>
</dbReference>
<dbReference type="InterPro" id="IPR011701">
    <property type="entry name" value="MFS"/>
</dbReference>
<feature type="transmembrane region" description="Helical" evidence="4">
    <location>
        <begin position="306"/>
        <end position="324"/>
    </location>
</feature>
<organism evidence="6">
    <name type="scientific">Bosea sp. NBC_00436</name>
    <dbReference type="NCBI Taxonomy" id="2969620"/>
    <lineage>
        <taxon>Bacteria</taxon>
        <taxon>Pseudomonadati</taxon>
        <taxon>Pseudomonadota</taxon>
        <taxon>Alphaproteobacteria</taxon>
        <taxon>Hyphomicrobiales</taxon>
        <taxon>Boseaceae</taxon>
        <taxon>Bosea</taxon>
    </lineage>
</organism>
<dbReference type="InterPro" id="IPR020846">
    <property type="entry name" value="MFS_dom"/>
</dbReference>
<evidence type="ECO:0000259" key="5">
    <source>
        <dbReference type="PROSITE" id="PS50850"/>
    </source>
</evidence>
<feature type="transmembrane region" description="Helical" evidence="4">
    <location>
        <begin position="172"/>
        <end position="191"/>
    </location>
</feature>
<feature type="transmembrane region" description="Helical" evidence="4">
    <location>
        <begin position="45"/>
        <end position="66"/>
    </location>
</feature>
<feature type="transmembrane region" description="Helical" evidence="4">
    <location>
        <begin position="212"/>
        <end position="240"/>
    </location>
</feature>
<dbReference type="PROSITE" id="PS50850">
    <property type="entry name" value="MFS"/>
    <property type="match status" value="1"/>
</dbReference>
<feature type="transmembrane region" description="Helical" evidence="4">
    <location>
        <begin position="78"/>
        <end position="96"/>
    </location>
</feature>
<dbReference type="EMBL" id="CP102774">
    <property type="protein sequence ID" value="UZF86057.1"/>
    <property type="molecule type" value="Genomic_DNA"/>
</dbReference>
<protein>
    <submittedName>
        <fullName evidence="6">Arabinose transporter</fullName>
    </submittedName>
</protein>
<proteinExistence type="predicted"/>
<evidence type="ECO:0000313" key="6">
    <source>
        <dbReference type="EMBL" id="UZF86057.1"/>
    </source>
</evidence>
<feature type="transmembrane region" description="Helical" evidence="4">
    <location>
        <begin position="12"/>
        <end position="33"/>
    </location>
</feature>
<evidence type="ECO:0000256" key="2">
    <source>
        <dbReference type="ARBA" id="ARBA00022989"/>
    </source>
</evidence>
<feature type="transmembrane region" description="Helical" evidence="4">
    <location>
        <begin position="365"/>
        <end position="385"/>
    </location>
</feature>
<feature type="domain" description="Major facilitator superfamily (MFS) profile" evidence="5">
    <location>
        <begin position="164"/>
        <end position="395"/>
    </location>
</feature>
<evidence type="ECO:0000256" key="4">
    <source>
        <dbReference type="SAM" id="Phobius"/>
    </source>
</evidence>
<dbReference type="PANTHER" id="PTHR23531:SF1">
    <property type="entry name" value="QUINOLENE RESISTANCE PROTEIN NORA"/>
    <property type="match status" value="1"/>
</dbReference>
<accession>A0A9E7ZS60</accession>
<dbReference type="PANTHER" id="PTHR23531">
    <property type="entry name" value="QUINOLENE RESISTANCE PROTEIN NORA"/>
    <property type="match status" value="1"/>
</dbReference>
<dbReference type="InterPro" id="IPR052714">
    <property type="entry name" value="MFS_Exporter"/>
</dbReference>
<gene>
    <name evidence="6" type="ORF">NWE54_19925</name>
</gene>
<dbReference type="SUPFAM" id="SSF103473">
    <property type="entry name" value="MFS general substrate transporter"/>
    <property type="match status" value="1"/>
</dbReference>
<dbReference type="AlphaFoldDB" id="A0A9E7ZS60"/>
<keyword evidence="1 4" id="KW-0812">Transmembrane</keyword>
<evidence type="ECO:0000256" key="3">
    <source>
        <dbReference type="ARBA" id="ARBA00023136"/>
    </source>
</evidence>
<evidence type="ECO:0000256" key="1">
    <source>
        <dbReference type="ARBA" id="ARBA00022692"/>
    </source>
</evidence>
<keyword evidence="2 4" id="KW-1133">Transmembrane helix</keyword>
<dbReference type="NCBIfam" id="NF009048">
    <property type="entry name" value="PRK12382.1"/>
    <property type="match status" value="1"/>
</dbReference>
<feature type="transmembrane region" description="Helical" evidence="4">
    <location>
        <begin position="336"/>
        <end position="359"/>
    </location>
</feature>
<feature type="transmembrane region" description="Helical" evidence="4">
    <location>
        <begin position="144"/>
        <end position="166"/>
    </location>
</feature>
<sequence>MSRPSRSVAAALLPAMAAVLTGFLVIGIALPVLPLHVNRDLGFSTFVVGLVAGAQFIASVATRIWAGSYADRLGGKQAVMLGLIAAAASGMIYVLASVTEGWPILSVATLLAGRALLGGAESFIITGGVSWGLATVEPHHAGKVIAWVGTAMFAALALGGPLGTMLFASQGFAAIGLATALLPLLVLLSLLRSPAPGPLAQRTKAPIRSVLSAVWLPGIGAALSSVGYGAILAFGVLLYSDRDWQPVWLAFTAFGIALIAARVICGHLPDKLGGARVALLFVVVQAAGLLLIGLACNGIVASAGAALAGFGYALVYPGFGVEAIRGSSPENRGLIMGIYTVFLDIAMAAGSPALGWVAGLKGLNAVFIASAGVSLCATAISFQLLRSRRHLGTVR</sequence>
<dbReference type="GO" id="GO:0022857">
    <property type="term" value="F:transmembrane transporter activity"/>
    <property type="evidence" value="ECO:0007669"/>
    <property type="project" value="InterPro"/>
</dbReference>
<feature type="transmembrane region" description="Helical" evidence="4">
    <location>
        <begin position="102"/>
        <end position="132"/>
    </location>
</feature>
<dbReference type="InterPro" id="IPR036259">
    <property type="entry name" value="MFS_trans_sf"/>
</dbReference>
<reference evidence="6" key="1">
    <citation type="submission" date="2022-08" db="EMBL/GenBank/DDBJ databases">
        <title>Complete Genome Sequences of 2 Bosea sp. soil isolates.</title>
        <authorList>
            <person name="Alvarez Arevalo M."/>
            <person name="Sterndorff E.B."/>
            <person name="Faurdal D."/>
            <person name="Joergensen T.S."/>
            <person name="Weber T."/>
        </authorList>
    </citation>
    <scope>NUCLEOTIDE SEQUENCE</scope>
    <source>
        <strain evidence="6">NBC_00436</strain>
    </source>
</reference>
<feature type="transmembrane region" description="Helical" evidence="4">
    <location>
        <begin position="246"/>
        <end position="265"/>
    </location>
</feature>
<feature type="transmembrane region" description="Helical" evidence="4">
    <location>
        <begin position="277"/>
        <end position="300"/>
    </location>
</feature>
<name>A0A9E7ZS60_9HYPH</name>
<keyword evidence="3 4" id="KW-0472">Membrane</keyword>